<comment type="subcellular location">
    <subcellularLocation>
        <location evidence="1 10">Golgi apparatus membrane</location>
        <topology evidence="1 10">Single-pass type II membrane protein</topology>
    </subcellularLocation>
</comment>
<dbReference type="PANTHER" id="PTHR11214:SF3">
    <property type="entry name" value="BETA-1,3-GALACTOSYLTRANSFERASE 6"/>
    <property type="match status" value="1"/>
</dbReference>
<reference evidence="11" key="1">
    <citation type="journal article" date="2010" name="Science">
        <title>Plasticity of animal genome architecture unmasked by rapid evolution of a pelagic tunicate.</title>
        <authorList>
            <person name="Denoeud F."/>
            <person name="Henriet S."/>
            <person name="Mungpakdee S."/>
            <person name="Aury J.M."/>
            <person name="Da Silva C."/>
            <person name="Brinkmann H."/>
            <person name="Mikhaleva J."/>
            <person name="Olsen L.C."/>
            <person name="Jubin C."/>
            <person name="Canestro C."/>
            <person name="Bouquet J.M."/>
            <person name="Danks G."/>
            <person name="Poulain J."/>
            <person name="Campsteijn C."/>
            <person name="Adamski M."/>
            <person name="Cross I."/>
            <person name="Yadetie F."/>
            <person name="Muffato M."/>
            <person name="Louis A."/>
            <person name="Butcher S."/>
            <person name="Tsagkogeorga G."/>
            <person name="Konrad A."/>
            <person name="Singh S."/>
            <person name="Jensen M.F."/>
            <person name="Cong E.H."/>
            <person name="Eikeseth-Otteraa H."/>
            <person name="Noel B."/>
            <person name="Anthouard V."/>
            <person name="Porcel B.M."/>
            <person name="Kachouri-Lafond R."/>
            <person name="Nishino A."/>
            <person name="Ugolini M."/>
            <person name="Chourrout P."/>
            <person name="Nishida H."/>
            <person name="Aasland R."/>
            <person name="Huzurbazar S."/>
            <person name="Westhof E."/>
            <person name="Delsuc F."/>
            <person name="Lehrach H."/>
            <person name="Reinhardt R."/>
            <person name="Weissenbach J."/>
            <person name="Roy S.W."/>
            <person name="Artiguenave F."/>
            <person name="Postlethwait J.H."/>
            <person name="Manak J.R."/>
            <person name="Thompson E.M."/>
            <person name="Jaillon O."/>
            <person name="Du Pasquier L."/>
            <person name="Boudinot P."/>
            <person name="Liberles D.A."/>
            <person name="Volff J.N."/>
            <person name="Philippe H."/>
            <person name="Lenhard B."/>
            <person name="Roest Crollius H."/>
            <person name="Wincker P."/>
            <person name="Chourrout D."/>
        </authorList>
    </citation>
    <scope>NUCLEOTIDE SEQUENCE [LARGE SCALE GENOMIC DNA]</scope>
</reference>
<evidence type="ECO:0000256" key="4">
    <source>
        <dbReference type="ARBA" id="ARBA00022679"/>
    </source>
</evidence>
<gene>
    <name evidence="11" type="ORF">GSOID_T00017439001</name>
</gene>
<organism evidence="11">
    <name type="scientific">Oikopleura dioica</name>
    <name type="common">Tunicate</name>
    <dbReference type="NCBI Taxonomy" id="34765"/>
    <lineage>
        <taxon>Eukaryota</taxon>
        <taxon>Metazoa</taxon>
        <taxon>Chordata</taxon>
        <taxon>Tunicata</taxon>
        <taxon>Appendicularia</taxon>
        <taxon>Copelata</taxon>
        <taxon>Oikopleuridae</taxon>
        <taxon>Oikopleura</taxon>
    </lineage>
</organism>
<accession>E4XQD5</accession>
<keyword evidence="3 10" id="KW-0328">Glycosyltransferase</keyword>
<evidence type="ECO:0000256" key="1">
    <source>
        <dbReference type="ARBA" id="ARBA00004323"/>
    </source>
</evidence>
<keyword evidence="8 10" id="KW-0333">Golgi apparatus</keyword>
<sequence length="311" mass="36496">MWMSSSFPVANTSLKLTKKFRRLTIWIIVLVFCFIFYFALDPRWRKECLFFPSHDNPTCYPKIPAKFALPRAADDPEFWFLERFESCPKTSENPVILVKSAFNSSSVRYMWRDYAKKINHQVRFLVGKNYRSDGKLKEFIGETTADIIFGSFNDTYQNLPKKTASAYEYVNKCFSNFPDQEVLLIDDDTFYYPEVKRVPNMINCGFSKLKRTLPVLSGKWLLDETEWPNANMFPTYCSGACYSAPASIFMKIHEKEQSLRRPELTLEDLLYVGIYRELAEIEEPVLNHMCKHLRGDLGKLRDMIEYKTKLL</sequence>
<keyword evidence="6 10" id="KW-0735">Signal-anchor</keyword>
<dbReference type="InParanoid" id="E4XQD5"/>
<proteinExistence type="inferred from homology"/>
<dbReference type="GO" id="GO:0016758">
    <property type="term" value="F:hexosyltransferase activity"/>
    <property type="evidence" value="ECO:0007669"/>
    <property type="project" value="InterPro"/>
</dbReference>
<evidence type="ECO:0000256" key="8">
    <source>
        <dbReference type="ARBA" id="ARBA00023034"/>
    </source>
</evidence>
<evidence type="ECO:0000256" key="5">
    <source>
        <dbReference type="ARBA" id="ARBA00022692"/>
    </source>
</evidence>
<keyword evidence="12" id="KW-1185">Reference proteome</keyword>
<name>E4XQD5_OIKDI</name>
<evidence type="ECO:0000256" key="2">
    <source>
        <dbReference type="ARBA" id="ARBA00008661"/>
    </source>
</evidence>
<dbReference type="EC" id="2.4.1.-" evidence="10"/>
<keyword evidence="9 10" id="KW-0472">Membrane</keyword>
<dbReference type="Pfam" id="PF01762">
    <property type="entry name" value="Galactosyl_T"/>
    <property type="match status" value="1"/>
</dbReference>
<dbReference type="InterPro" id="IPR002659">
    <property type="entry name" value="Glyco_trans_31"/>
</dbReference>
<evidence type="ECO:0000256" key="3">
    <source>
        <dbReference type="ARBA" id="ARBA00022676"/>
    </source>
</evidence>
<dbReference type="GO" id="GO:0000139">
    <property type="term" value="C:Golgi membrane"/>
    <property type="evidence" value="ECO:0007669"/>
    <property type="project" value="UniProtKB-SubCell"/>
</dbReference>
<dbReference type="EMBL" id="FN653104">
    <property type="protein sequence ID" value="CBY12021.1"/>
    <property type="molecule type" value="Genomic_DNA"/>
</dbReference>
<evidence type="ECO:0000256" key="6">
    <source>
        <dbReference type="ARBA" id="ARBA00022968"/>
    </source>
</evidence>
<feature type="transmembrane region" description="Helical" evidence="10">
    <location>
        <begin position="20"/>
        <end position="40"/>
    </location>
</feature>
<dbReference type="PANTHER" id="PTHR11214">
    <property type="entry name" value="BETA-1,3-N-ACETYLGLUCOSAMINYLTRANSFERASE"/>
    <property type="match status" value="1"/>
</dbReference>
<protein>
    <recommendedName>
        <fullName evidence="10">Hexosyltransferase</fullName>
        <ecNumber evidence="10">2.4.1.-</ecNumber>
    </recommendedName>
</protein>
<keyword evidence="4" id="KW-0808">Transferase</keyword>
<evidence type="ECO:0000313" key="12">
    <source>
        <dbReference type="Proteomes" id="UP000001307"/>
    </source>
</evidence>
<comment type="similarity">
    <text evidence="2 10">Belongs to the glycosyltransferase 31 family.</text>
</comment>
<keyword evidence="5 10" id="KW-0812">Transmembrane</keyword>
<keyword evidence="7 10" id="KW-1133">Transmembrane helix</keyword>
<evidence type="ECO:0000256" key="9">
    <source>
        <dbReference type="ARBA" id="ARBA00023136"/>
    </source>
</evidence>
<evidence type="ECO:0000313" key="11">
    <source>
        <dbReference type="EMBL" id="CBY12021.1"/>
    </source>
</evidence>
<evidence type="ECO:0000256" key="10">
    <source>
        <dbReference type="RuleBase" id="RU363063"/>
    </source>
</evidence>
<evidence type="ECO:0000256" key="7">
    <source>
        <dbReference type="ARBA" id="ARBA00022989"/>
    </source>
</evidence>
<dbReference type="AlphaFoldDB" id="E4XQD5"/>
<dbReference type="Proteomes" id="UP000001307">
    <property type="component" value="Unassembled WGS sequence"/>
</dbReference>